<dbReference type="EMBL" id="CAFBLP010000066">
    <property type="protein sequence ID" value="CAB4886073.1"/>
    <property type="molecule type" value="Genomic_DNA"/>
</dbReference>
<evidence type="ECO:0000313" key="1">
    <source>
        <dbReference type="EMBL" id="CAB4886073.1"/>
    </source>
</evidence>
<protein>
    <submittedName>
        <fullName evidence="1">Unannotated protein</fullName>
    </submittedName>
</protein>
<reference evidence="1" key="1">
    <citation type="submission" date="2020-05" db="EMBL/GenBank/DDBJ databases">
        <authorList>
            <person name="Chiriac C."/>
            <person name="Salcher M."/>
            <person name="Ghai R."/>
            <person name="Kavagutti S V."/>
        </authorList>
    </citation>
    <scope>NUCLEOTIDE SEQUENCE</scope>
</reference>
<organism evidence="1">
    <name type="scientific">freshwater metagenome</name>
    <dbReference type="NCBI Taxonomy" id="449393"/>
    <lineage>
        <taxon>unclassified sequences</taxon>
        <taxon>metagenomes</taxon>
        <taxon>ecological metagenomes</taxon>
    </lineage>
</organism>
<accession>A0A6J7F3G9</accession>
<name>A0A6J7F3G9_9ZZZZ</name>
<sequence length="244" mass="25649">MRRVAVFATVLLFAGLGGCATSKHASPAAAEFSLESSPAHVNRIIAGRRPLNIISASGERAATAITLTASSSLNGMAVSFQSPTIDPGGSAVELWASVPEVSEDTPVTVTVTGRRGSTEHTITFTATIIPGVDDIASTANDIVAIFLRDLQGKVAGLADEASALPNGTPVAGLLVVTHYAWFTDRYEIGLAWHIMVAPNDFAEFYVRPRNGLTPSQAYRVNSWSTALKGGAYTMSEITVAEVTR</sequence>
<proteinExistence type="predicted"/>
<gene>
    <name evidence="1" type="ORF">UFOPK3376_02240</name>
</gene>
<dbReference type="AlphaFoldDB" id="A0A6J7F3G9"/>
<dbReference type="PROSITE" id="PS51257">
    <property type="entry name" value="PROKAR_LIPOPROTEIN"/>
    <property type="match status" value="1"/>
</dbReference>